<dbReference type="SUPFAM" id="SSF52540">
    <property type="entry name" value="P-loop containing nucleoside triphosphate hydrolases"/>
    <property type="match status" value="1"/>
</dbReference>
<accession>A0ABZ1YUJ3</accession>
<dbReference type="Gene3D" id="3.40.50.300">
    <property type="entry name" value="P-loop containing nucleotide triphosphate hydrolases"/>
    <property type="match status" value="1"/>
</dbReference>
<name>A0ABZ1YUJ3_9NOCA</name>
<protein>
    <submittedName>
        <fullName evidence="1">AAA family ATPase</fullName>
    </submittedName>
</protein>
<dbReference type="RefSeq" id="WP_327099767.1">
    <property type="nucleotide sequence ID" value="NZ_CP109149.1"/>
</dbReference>
<proteinExistence type="predicted"/>
<dbReference type="Proteomes" id="UP001432062">
    <property type="component" value="Chromosome"/>
</dbReference>
<dbReference type="EMBL" id="CP109441">
    <property type="protein sequence ID" value="WUV46853.1"/>
    <property type="molecule type" value="Genomic_DNA"/>
</dbReference>
<evidence type="ECO:0000313" key="2">
    <source>
        <dbReference type="Proteomes" id="UP001432062"/>
    </source>
</evidence>
<dbReference type="InterPro" id="IPR027417">
    <property type="entry name" value="P-loop_NTPase"/>
</dbReference>
<reference evidence="1" key="1">
    <citation type="submission" date="2022-10" db="EMBL/GenBank/DDBJ databases">
        <title>The complete genomes of actinobacterial strains from the NBC collection.</title>
        <authorList>
            <person name="Joergensen T.S."/>
            <person name="Alvarez Arevalo M."/>
            <person name="Sterndorff E.B."/>
            <person name="Faurdal D."/>
            <person name="Vuksanovic O."/>
            <person name="Mourched A.-S."/>
            <person name="Charusanti P."/>
            <person name="Shaw S."/>
            <person name="Blin K."/>
            <person name="Weber T."/>
        </authorList>
    </citation>
    <scope>NUCLEOTIDE SEQUENCE</scope>
    <source>
        <strain evidence="1">NBC_01482</strain>
    </source>
</reference>
<gene>
    <name evidence="1" type="ORF">OG563_00890</name>
</gene>
<evidence type="ECO:0000313" key="1">
    <source>
        <dbReference type="EMBL" id="WUV46853.1"/>
    </source>
</evidence>
<sequence>MIIWLNGTFGAGKTTTATELTTLLPGSRIFDTEEVGLMLRHVLGTETVRDFQDWQPWRGLVVAAATQILDYVGGVLVIPQSVLVHQYWQEIRTGLETASVPLHHFVLHAERDELLRRIETDPTKPNSTWRLERLDDYDAARSWHSQEAHVIDTTDLQPRRVAKLVATQADQTRTIATDRHPTN</sequence>
<organism evidence="1 2">
    <name type="scientific">Nocardia vinacea</name>
    <dbReference type="NCBI Taxonomy" id="96468"/>
    <lineage>
        <taxon>Bacteria</taxon>
        <taxon>Bacillati</taxon>
        <taxon>Actinomycetota</taxon>
        <taxon>Actinomycetes</taxon>
        <taxon>Mycobacteriales</taxon>
        <taxon>Nocardiaceae</taxon>
        <taxon>Nocardia</taxon>
    </lineage>
</organism>
<keyword evidence="2" id="KW-1185">Reference proteome</keyword>